<protein>
    <submittedName>
        <fullName evidence="2">Short-chain fatty acid transporter</fullName>
    </submittedName>
</protein>
<keyword evidence="1" id="KW-0812">Transmembrane</keyword>
<feature type="transmembrane region" description="Helical" evidence="1">
    <location>
        <begin position="321"/>
        <end position="341"/>
    </location>
</feature>
<dbReference type="RefSeq" id="WP_121586080.1">
    <property type="nucleotide sequence ID" value="NZ_RCHT01000002.1"/>
</dbReference>
<organism evidence="2 3">
    <name type="scientific">Anaerotruncus massiliensis</name>
    <name type="common">ex Liu et al. 2021</name>
    <dbReference type="NCBI Taxonomy" id="2321404"/>
    <lineage>
        <taxon>Bacteria</taxon>
        <taxon>Bacillati</taxon>
        <taxon>Bacillota</taxon>
        <taxon>Clostridia</taxon>
        <taxon>Eubacteriales</taxon>
        <taxon>Oscillospiraceae</taxon>
        <taxon>Anaerotruncus</taxon>
    </lineage>
</organism>
<evidence type="ECO:0000256" key="1">
    <source>
        <dbReference type="SAM" id="Phobius"/>
    </source>
</evidence>
<keyword evidence="1" id="KW-1133">Transmembrane helix</keyword>
<keyword evidence="1" id="KW-0472">Membrane</keyword>
<feature type="transmembrane region" description="Helical" evidence="1">
    <location>
        <begin position="150"/>
        <end position="168"/>
    </location>
</feature>
<evidence type="ECO:0000313" key="2">
    <source>
        <dbReference type="EMBL" id="RLL13864.1"/>
    </source>
</evidence>
<proteinExistence type="predicted"/>
<feature type="transmembrane region" description="Helical" evidence="1">
    <location>
        <begin position="296"/>
        <end position="314"/>
    </location>
</feature>
<gene>
    <name evidence="2" type="ORF">D4A47_02960</name>
</gene>
<dbReference type="EMBL" id="RCHT01000002">
    <property type="protein sequence ID" value="RLL13864.1"/>
    <property type="molecule type" value="Genomic_DNA"/>
</dbReference>
<dbReference type="PANTHER" id="PTHR41983">
    <property type="entry name" value="SHORT-CHAIN FATTY ACID TRANSPORTER-RELATED"/>
    <property type="match status" value="1"/>
</dbReference>
<dbReference type="PANTHER" id="PTHR41983:SF2">
    <property type="entry name" value="SHORT-CHAIN FATTY ACID TRANSPORTER-RELATED"/>
    <property type="match status" value="1"/>
</dbReference>
<comment type="caution">
    <text evidence="2">The sequence shown here is derived from an EMBL/GenBank/DDBJ whole genome shotgun (WGS) entry which is preliminary data.</text>
</comment>
<keyword evidence="3" id="KW-1185">Reference proteome</keyword>
<feature type="transmembrane region" description="Helical" evidence="1">
    <location>
        <begin position="439"/>
        <end position="461"/>
    </location>
</feature>
<feature type="transmembrane region" description="Helical" evidence="1">
    <location>
        <begin position="204"/>
        <end position="223"/>
    </location>
</feature>
<dbReference type="InterPro" id="IPR006160">
    <property type="entry name" value="SCFA_transpt_AtoE"/>
</dbReference>
<name>A0A498CQ24_9FIRM</name>
<feature type="transmembrane region" description="Helical" evidence="1">
    <location>
        <begin position="36"/>
        <end position="56"/>
    </location>
</feature>
<feature type="transmembrane region" description="Helical" evidence="1">
    <location>
        <begin position="266"/>
        <end position="284"/>
    </location>
</feature>
<feature type="transmembrane region" description="Helical" evidence="1">
    <location>
        <begin position="361"/>
        <end position="378"/>
    </location>
</feature>
<reference evidence="2 3" key="1">
    <citation type="submission" date="2018-10" db="EMBL/GenBank/DDBJ databases">
        <title>Anaerotruncus faecis sp. nov., isolated from human feces.</title>
        <authorList>
            <person name="Wang Y.-J."/>
        </authorList>
    </citation>
    <scope>NUCLEOTIDE SEQUENCE [LARGE SCALE GENOMIC DNA]</scope>
    <source>
        <strain evidence="2 3">22A2-44</strain>
    </source>
</reference>
<feature type="transmembrane region" description="Helical" evidence="1">
    <location>
        <begin position="68"/>
        <end position="91"/>
    </location>
</feature>
<dbReference type="GO" id="GO:0005886">
    <property type="term" value="C:plasma membrane"/>
    <property type="evidence" value="ECO:0007669"/>
    <property type="project" value="TreeGrafter"/>
</dbReference>
<dbReference type="Proteomes" id="UP000276301">
    <property type="component" value="Unassembled WGS sequence"/>
</dbReference>
<dbReference type="AlphaFoldDB" id="A0A498CQ24"/>
<accession>A0A498CQ24</accession>
<feature type="transmembrane region" description="Helical" evidence="1">
    <location>
        <begin position="111"/>
        <end position="138"/>
    </location>
</feature>
<dbReference type="Pfam" id="PF02667">
    <property type="entry name" value="SCFA_trans"/>
    <property type="match status" value="1"/>
</dbReference>
<evidence type="ECO:0000313" key="3">
    <source>
        <dbReference type="Proteomes" id="UP000276301"/>
    </source>
</evidence>
<sequence length="463" mass="50210">MASESKPVRRDEGNVIARVGASLTRWSMKYMPDPSIFAVVLTLIAFVLGIVVARQTPMQMVQNWYKGLWELLAFAMQMCLIIITGSAVAEAPIAKKGIRKLAGIAKSGKQAAWLVTFVSVLASFLHWGLSLIVGALLAKELAKELRIKKIPFEYGLIAAGAYVGQMTWQGMLSSSIGLLIATPGHFLEDQIGVIPISQYMFNPMNIIITIALLVLPPIFAGMLHPKEEHVSPLEKTAIEMIELESEAVDEMPENPSVGDRLNHSRILAYALALMGVVYIVYHFATKGFDLDINMVNAIFLFAGIIMHGNIANYIRAVKNGIGGVSGIVFQFPLYAGIMGMIKYSGLVDILATGLVSISTPFTFPLWTFISASIVNLFVPSGGGQWAVQGPIAVQSAMMMNADIIKTALAVGYGNTWTNMFQPFWAIALLGVTGLKAKDIMGYTTAIMLMSGLIFILGVLFLPV</sequence>